<comment type="caution">
    <text evidence="1">The sequence shown here is derived from an EMBL/GenBank/DDBJ whole genome shotgun (WGS) entry which is preliminary data.</text>
</comment>
<protein>
    <submittedName>
        <fullName evidence="1">Uncharacterized protein</fullName>
    </submittedName>
</protein>
<name>D3BF93_HETP5</name>
<dbReference type="Proteomes" id="UP000001396">
    <property type="component" value="Unassembled WGS sequence"/>
</dbReference>
<evidence type="ECO:0000313" key="2">
    <source>
        <dbReference type="Proteomes" id="UP000001396"/>
    </source>
</evidence>
<accession>D3BF93</accession>
<proteinExistence type="predicted"/>
<keyword evidence="2" id="KW-1185">Reference proteome</keyword>
<dbReference type="GeneID" id="31362108"/>
<gene>
    <name evidence="1" type="ORF">PPL_06626</name>
</gene>
<organism evidence="1 2">
    <name type="scientific">Heterostelium pallidum (strain ATCC 26659 / Pp 5 / PN500)</name>
    <name type="common">Cellular slime mold</name>
    <name type="synonym">Polysphondylium pallidum</name>
    <dbReference type="NCBI Taxonomy" id="670386"/>
    <lineage>
        <taxon>Eukaryota</taxon>
        <taxon>Amoebozoa</taxon>
        <taxon>Evosea</taxon>
        <taxon>Eumycetozoa</taxon>
        <taxon>Dictyostelia</taxon>
        <taxon>Acytosteliales</taxon>
        <taxon>Acytosteliaceae</taxon>
        <taxon>Heterostelium</taxon>
    </lineage>
</organism>
<dbReference type="EMBL" id="ADBJ01000031">
    <property type="protein sequence ID" value="EFA79807.1"/>
    <property type="molecule type" value="Genomic_DNA"/>
</dbReference>
<dbReference type="InParanoid" id="D3BF93"/>
<reference evidence="1 2" key="1">
    <citation type="journal article" date="2011" name="Genome Res.">
        <title>Phylogeny-wide analysis of social amoeba genomes highlights ancient origins for complex intercellular communication.</title>
        <authorList>
            <person name="Heidel A.J."/>
            <person name="Lawal H.M."/>
            <person name="Felder M."/>
            <person name="Schilde C."/>
            <person name="Helps N.R."/>
            <person name="Tunggal B."/>
            <person name="Rivero F."/>
            <person name="John U."/>
            <person name="Schleicher M."/>
            <person name="Eichinger L."/>
            <person name="Platzer M."/>
            <person name="Noegel A.A."/>
            <person name="Schaap P."/>
            <person name="Gloeckner G."/>
        </authorList>
    </citation>
    <scope>NUCLEOTIDE SEQUENCE [LARGE SCALE GENOMIC DNA]</scope>
    <source>
        <strain evidence="2">ATCC 26659 / Pp 5 / PN500</strain>
    </source>
</reference>
<dbReference type="AlphaFoldDB" id="D3BF93"/>
<sequence>MEYEFRHTRHIESMEIVYIDNVSANSNNYSKRVKIENSLSLLYRLSFISKDLMKFIINQLLPRVLLPCDLNHSTFNFFTIRDNYNTCSNTDSNTNFISKIEHLHCYYNSYMKTKPNSVGRHIFDDNSNLCFLGNIRSFEINTGITPAFMSEKVFAAMPLLRKLKVTSEFLVQPYLDTYQQYNKQLQKIKISTLASSLSHYNEFSKLLLKSESIESIGLLRSNYSIALLNKIVAAKPTIKLSYPFKEGMEEYNIANHIKILNLNKPKEEELQPFFNSLVGGVNQITRAIIPTHCIKYLNEFYQLKIVRLILLNFEEYKQSMYEIAKKPSVRYIVVYDMKKIEEKQLIINDKDFNFRYSRYINHDMISMYIFKRKVF</sequence>
<evidence type="ECO:0000313" key="1">
    <source>
        <dbReference type="EMBL" id="EFA79807.1"/>
    </source>
</evidence>
<dbReference type="RefSeq" id="XP_020431928.1">
    <property type="nucleotide sequence ID" value="XM_020577480.1"/>
</dbReference>